<keyword evidence="1" id="KW-0472">Membrane</keyword>
<name>A0A4P9VJ81_9GAMM</name>
<reference evidence="2 3" key="1">
    <citation type="submission" date="2017-04" db="EMBL/GenBank/DDBJ databases">
        <title>Draft genome sequence of Zooshikella ganghwensis VG4 isolated from Red Sea sediments.</title>
        <authorList>
            <person name="Rehman Z."/>
            <person name="Alam I."/>
            <person name="Kamau A."/>
            <person name="Bajic V."/>
            <person name="Leiknes T."/>
        </authorList>
    </citation>
    <scope>NUCLEOTIDE SEQUENCE [LARGE SCALE GENOMIC DNA]</scope>
    <source>
        <strain evidence="2 3">VG4</strain>
    </source>
</reference>
<dbReference type="AlphaFoldDB" id="A0A4P9VJ81"/>
<dbReference type="RefSeq" id="WP_094785804.1">
    <property type="nucleotide sequence ID" value="NZ_NDXW01000001.1"/>
</dbReference>
<dbReference type="EMBL" id="NDXW01000001">
    <property type="protein sequence ID" value="RDH42277.1"/>
    <property type="molecule type" value="Genomic_DNA"/>
</dbReference>
<accession>A0A4P9VJ81</accession>
<evidence type="ECO:0000256" key="1">
    <source>
        <dbReference type="SAM" id="Phobius"/>
    </source>
</evidence>
<evidence type="ECO:0000313" key="2">
    <source>
        <dbReference type="EMBL" id="RDH42277.1"/>
    </source>
</evidence>
<sequence>MSELKTAFKIFLFIYIATFVIGISYALYRGLAFSDLSELVGFWIGLIVTFVPIAMLCYFGGLTIAMHKGKSLFGVVALAASGFLIYMYYMLVYVIAFDEVKKALNPFNGNYIPKAVAESADTKEVEYKLEINGYRAYLTIKGKHAVSELSFNVCLEGDNITLSQGRPDTTDYCQITKAESELEFILKGKRNDELECHSCEQGPYASIWQVTYQ</sequence>
<feature type="transmembrane region" description="Helical" evidence="1">
    <location>
        <begin position="72"/>
        <end position="96"/>
    </location>
</feature>
<protein>
    <submittedName>
        <fullName evidence="2">Uncharacterized protein</fullName>
    </submittedName>
</protein>
<feature type="transmembrane region" description="Helical" evidence="1">
    <location>
        <begin position="40"/>
        <end position="60"/>
    </location>
</feature>
<gene>
    <name evidence="2" type="ORF">B9G39_01800</name>
</gene>
<keyword evidence="1" id="KW-0812">Transmembrane</keyword>
<comment type="caution">
    <text evidence="2">The sequence shown here is derived from an EMBL/GenBank/DDBJ whole genome shotgun (WGS) entry which is preliminary data.</text>
</comment>
<feature type="transmembrane region" description="Helical" evidence="1">
    <location>
        <begin position="7"/>
        <end position="28"/>
    </location>
</feature>
<keyword evidence="1" id="KW-1133">Transmembrane helix</keyword>
<evidence type="ECO:0000313" key="3">
    <source>
        <dbReference type="Proteomes" id="UP000257039"/>
    </source>
</evidence>
<dbReference type="Proteomes" id="UP000257039">
    <property type="component" value="Unassembled WGS sequence"/>
</dbReference>
<proteinExistence type="predicted"/>
<keyword evidence="3" id="KW-1185">Reference proteome</keyword>
<organism evidence="2 3">
    <name type="scientific">Zooshikella ganghwensis</name>
    <dbReference type="NCBI Taxonomy" id="202772"/>
    <lineage>
        <taxon>Bacteria</taxon>
        <taxon>Pseudomonadati</taxon>
        <taxon>Pseudomonadota</taxon>
        <taxon>Gammaproteobacteria</taxon>
        <taxon>Oceanospirillales</taxon>
        <taxon>Zooshikellaceae</taxon>
        <taxon>Zooshikella</taxon>
    </lineage>
</organism>